<evidence type="ECO:0008006" key="4">
    <source>
        <dbReference type="Google" id="ProtNLM"/>
    </source>
</evidence>
<dbReference type="RefSeq" id="WP_310885630.1">
    <property type="nucleotide sequence ID" value="NZ_CP121646.1"/>
</dbReference>
<evidence type="ECO:0000313" key="2">
    <source>
        <dbReference type="EMBL" id="WFU66196.1"/>
    </source>
</evidence>
<keyword evidence="3" id="KW-1185">Reference proteome</keyword>
<dbReference type="Gene3D" id="3.30.470.30">
    <property type="entry name" value="DNA ligase/mRNA capping enzyme"/>
    <property type="match status" value="1"/>
</dbReference>
<accession>A0ABY8JP90</accession>
<name>A0ABY8JP90_9BRAD</name>
<dbReference type="EMBL" id="CP121646">
    <property type="protein sequence ID" value="WFU66196.1"/>
    <property type="molecule type" value="Genomic_DNA"/>
</dbReference>
<dbReference type="SUPFAM" id="SSF56091">
    <property type="entry name" value="DNA ligase/mRNA capping enzyme, catalytic domain"/>
    <property type="match status" value="1"/>
</dbReference>
<dbReference type="Proteomes" id="UP001221546">
    <property type="component" value="Chromosome"/>
</dbReference>
<gene>
    <name evidence="2" type="ORF">QA636_12065</name>
</gene>
<sequence length="72" mass="7856">MEAALKNRQKQFVIDGEAIVRGVDGYSDFTGKRNAEVEMLAFDILAMDDDDLRDPPLSMRKSEPAAVASAPA</sequence>
<evidence type="ECO:0000313" key="3">
    <source>
        <dbReference type="Proteomes" id="UP001221546"/>
    </source>
</evidence>
<reference evidence="2 3" key="1">
    <citation type="submission" date="2023-04" db="EMBL/GenBank/DDBJ databases">
        <title>Australian commercial rhizobial inoculants.</title>
        <authorList>
            <person name="Kohlmeier M.G."/>
            <person name="O'Hara G.W."/>
            <person name="Colombi E."/>
            <person name="Ramsay J.P."/>
            <person name="Terpolilli J."/>
        </authorList>
    </citation>
    <scope>NUCLEOTIDE SEQUENCE [LARGE SCALE GENOMIC DNA]</scope>
    <source>
        <strain evidence="2 3">CB627</strain>
    </source>
</reference>
<feature type="region of interest" description="Disordered" evidence="1">
    <location>
        <begin position="53"/>
        <end position="72"/>
    </location>
</feature>
<proteinExistence type="predicted"/>
<organism evidence="2 3">
    <name type="scientific">Bradyrhizobium brasilense</name>
    <dbReference type="NCBI Taxonomy" id="1419277"/>
    <lineage>
        <taxon>Bacteria</taxon>
        <taxon>Pseudomonadati</taxon>
        <taxon>Pseudomonadota</taxon>
        <taxon>Alphaproteobacteria</taxon>
        <taxon>Hyphomicrobiales</taxon>
        <taxon>Nitrobacteraceae</taxon>
        <taxon>Bradyrhizobium</taxon>
    </lineage>
</organism>
<evidence type="ECO:0000256" key="1">
    <source>
        <dbReference type="SAM" id="MobiDB-lite"/>
    </source>
</evidence>
<protein>
    <recommendedName>
        <fullName evidence="4">ATP-dependent DNA ligase family profile domain-containing protein</fullName>
    </recommendedName>
</protein>